<name>A0A7K8X4N9_9PICI</name>
<reference evidence="3 4" key="1">
    <citation type="submission" date="2019-09" db="EMBL/GenBank/DDBJ databases">
        <title>Bird 10,000 Genomes (B10K) Project - Family phase.</title>
        <authorList>
            <person name="Zhang G."/>
        </authorList>
    </citation>
    <scope>NUCLEOTIDE SEQUENCE [LARGE SCALE GENOMIC DNA]</scope>
    <source>
        <strain evidence="3">B10K-DU-001-04</strain>
        <tissue evidence="3">Muscle</tissue>
    </source>
</reference>
<dbReference type="OrthoDB" id="2384350at2759"/>
<gene>
    <name evidence="3" type="primary">Ankrd31</name>
    <name evidence="3" type="ORF">EUBBOU_R12703</name>
</gene>
<evidence type="ECO:0000256" key="1">
    <source>
        <dbReference type="SAM" id="MobiDB-lite"/>
    </source>
</evidence>
<dbReference type="Proteomes" id="UP000583613">
    <property type="component" value="Unassembled WGS sequence"/>
</dbReference>
<feature type="domain" description="RAMA" evidence="2">
    <location>
        <begin position="344"/>
        <end position="430"/>
    </location>
</feature>
<evidence type="ECO:0000313" key="3">
    <source>
        <dbReference type="EMBL" id="NXF86221.1"/>
    </source>
</evidence>
<dbReference type="InterPro" id="IPR042334">
    <property type="entry name" value="ANKRD31"/>
</dbReference>
<dbReference type="PANTHER" id="PTHR24176:SF14">
    <property type="entry name" value="ANKYRIN REPEAT DOMAIN-CONTAINING PROTEIN 31"/>
    <property type="match status" value="1"/>
</dbReference>
<feature type="non-terminal residue" evidence="3">
    <location>
        <position position="1"/>
    </location>
</feature>
<dbReference type="Pfam" id="PF18755">
    <property type="entry name" value="RAMA"/>
    <property type="match status" value="1"/>
</dbReference>
<keyword evidence="4" id="KW-1185">Reference proteome</keyword>
<organism evidence="3 4">
    <name type="scientific">Eubucco bourcierii</name>
    <name type="common">red-headed barbet</name>
    <dbReference type="NCBI Taxonomy" id="91767"/>
    <lineage>
        <taxon>Eukaryota</taxon>
        <taxon>Metazoa</taxon>
        <taxon>Chordata</taxon>
        <taxon>Craniata</taxon>
        <taxon>Vertebrata</taxon>
        <taxon>Euteleostomi</taxon>
        <taxon>Archelosauria</taxon>
        <taxon>Archosauria</taxon>
        <taxon>Dinosauria</taxon>
        <taxon>Saurischia</taxon>
        <taxon>Theropoda</taxon>
        <taxon>Coelurosauria</taxon>
        <taxon>Aves</taxon>
        <taxon>Neognathae</taxon>
        <taxon>Neoaves</taxon>
        <taxon>Telluraves</taxon>
        <taxon>Coraciimorphae</taxon>
        <taxon>Piciformes</taxon>
        <taxon>Ramphastidae</taxon>
        <taxon>Eubucco</taxon>
    </lineage>
</organism>
<dbReference type="AlphaFoldDB" id="A0A7K8X4N9"/>
<dbReference type="EMBL" id="VWZE01003163">
    <property type="protein sequence ID" value="NXF86221.1"/>
    <property type="molecule type" value="Genomic_DNA"/>
</dbReference>
<dbReference type="PANTHER" id="PTHR24176">
    <property type="entry name" value="ANKYRIN REPEAT DOMAIN-CONTAINING PROTEIN 31-RELATED"/>
    <property type="match status" value="1"/>
</dbReference>
<comment type="caution">
    <text evidence="3">The sequence shown here is derived from an EMBL/GenBank/DDBJ whole genome shotgun (WGS) entry which is preliminary data.</text>
</comment>
<sequence length="449" mass="49900">TDLYIQRLSQTQDTLNKMLAKQKAERDTLAKKYRASVESFKKGALRKQLVNLASRQKSLLSVAQKQEELVQKIQNYRKSKQVFNASCSEKQISISHGNDKRQSLTGDAMMCPDVATFNIGLGASVPNGNCLEAHLSSENQECSQDPHTCSDETGANQAAVRRKEASDHALASKNRIREDPFNMSEMTNAVEVGTPSEPAVSTAKTKHLQQKSIDCIAGLAAAEKGNRSLNPASMTNTVEARSTLVSVCQPGSYCQQVPTDEDLHRYMNKGAEAVISSNKRQQLQVISLAPTKNFPLFWSNDNSFSANSMLTSPASNIDYAVNLSEKSSQSYRNQGCQQIQVRCGRRNRKKLQLIDLLELGRIKPGENVLEFKLQEFSHKATLLSNGKIRTSGRQILQNPVQWVKDLLGSDIYVSWQYAWNKVTYRGTQLSKFLVEETAVSSDLELGSQE</sequence>
<evidence type="ECO:0000313" key="4">
    <source>
        <dbReference type="Proteomes" id="UP000583613"/>
    </source>
</evidence>
<feature type="non-terminal residue" evidence="3">
    <location>
        <position position="449"/>
    </location>
</feature>
<evidence type="ECO:0000259" key="2">
    <source>
        <dbReference type="Pfam" id="PF18755"/>
    </source>
</evidence>
<protein>
    <submittedName>
        <fullName evidence="3">ANR31 protein</fullName>
    </submittedName>
</protein>
<proteinExistence type="predicted"/>
<dbReference type="InterPro" id="IPR040843">
    <property type="entry name" value="RAMA"/>
</dbReference>
<accession>A0A7K8X4N9</accession>
<feature type="region of interest" description="Disordered" evidence="1">
    <location>
        <begin position="162"/>
        <end position="184"/>
    </location>
</feature>